<dbReference type="InterPro" id="IPR023828">
    <property type="entry name" value="Peptidase_S8_Ser-AS"/>
</dbReference>
<evidence type="ECO:0000259" key="13">
    <source>
        <dbReference type="Pfam" id="PF04151"/>
    </source>
</evidence>
<dbReference type="InterPro" id="IPR034176">
    <property type="entry name" value="Peptidases_S8_13"/>
</dbReference>
<dbReference type="GO" id="GO:0004252">
    <property type="term" value="F:serine-type endopeptidase activity"/>
    <property type="evidence" value="ECO:0007669"/>
    <property type="project" value="UniProtKB-UniRule"/>
</dbReference>
<keyword evidence="5 11" id="KW-0732">Signal</keyword>
<reference evidence="14 15" key="1">
    <citation type="submission" date="2019-03" db="EMBL/GenBank/DDBJ databases">
        <title>Luteimonas zhaokaii sp.nov., isolated from the rectal contents of Plateau pika in Yushu, Qinghai Province, China.</title>
        <authorList>
            <person name="Zhang G."/>
        </authorList>
    </citation>
    <scope>NUCLEOTIDE SEQUENCE [LARGE SCALE GENOMIC DNA]</scope>
    <source>
        <strain evidence="14 15">THG-MD21</strain>
    </source>
</reference>
<feature type="active site" description="Charge relay system" evidence="9">
    <location>
        <position position="199"/>
    </location>
</feature>
<organism evidence="14 15">
    <name type="scientific">Luteimonas terrae</name>
    <dbReference type="NCBI Taxonomy" id="1530191"/>
    <lineage>
        <taxon>Bacteria</taxon>
        <taxon>Pseudomonadati</taxon>
        <taxon>Pseudomonadota</taxon>
        <taxon>Gammaproteobacteria</taxon>
        <taxon>Lysobacterales</taxon>
        <taxon>Lysobacteraceae</taxon>
        <taxon>Luteimonas</taxon>
    </lineage>
</organism>
<feature type="signal peptide" evidence="11">
    <location>
        <begin position="1"/>
        <end position="26"/>
    </location>
</feature>
<dbReference type="AlphaFoldDB" id="A0A4R5UFV2"/>
<comment type="subcellular location">
    <subcellularLocation>
        <location evidence="1">Secreted</location>
    </subcellularLocation>
</comment>
<dbReference type="InterPro" id="IPR015500">
    <property type="entry name" value="Peptidase_S8_subtilisin-rel"/>
</dbReference>
<dbReference type="Pfam" id="PF04151">
    <property type="entry name" value="PPC"/>
    <property type="match status" value="1"/>
</dbReference>
<gene>
    <name evidence="14" type="ORF">E2F49_06110</name>
</gene>
<dbReference type="PROSITE" id="PS00136">
    <property type="entry name" value="SUBTILASE_ASP"/>
    <property type="match status" value="1"/>
</dbReference>
<dbReference type="Pfam" id="PF00082">
    <property type="entry name" value="Peptidase_S8"/>
    <property type="match status" value="1"/>
</dbReference>
<keyword evidence="6 9" id="KW-0378">Hydrolase</keyword>
<keyword evidence="7 9" id="KW-0720">Serine protease</keyword>
<dbReference type="GO" id="GO:0006508">
    <property type="term" value="P:proteolysis"/>
    <property type="evidence" value="ECO:0007669"/>
    <property type="project" value="UniProtKB-KW"/>
</dbReference>
<evidence type="ECO:0000256" key="5">
    <source>
        <dbReference type="ARBA" id="ARBA00022729"/>
    </source>
</evidence>
<dbReference type="Proteomes" id="UP000295543">
    <property type="component" value="Unassembled WGS sequence"/>
</dbReference>
<dbReference type="InterPro" id="IPR023827">
    <property type="entry name" value="Peptidase_S8_Asp-AS"/>
</dbReference>
<dbReference type="OrthoDB" id="9790784at2"/>
<dbReference type="EMBL" id="SMTG01000002">
    <property type="protein sequence ID" value="TDK34100.1"/>
    <property type="molecule type" value="Genomic_DNA"/>
</dbReference>
<dbReference type="InterPro" id="IPR000209">
    <property type="entry name" value="Peptidase_S8/S53_dom"/>
</dbReference>
<dbReference type="InterPro" id="IPR036852">
    <property type="entry name" value="Peptidase_S8/S53_dom_sf"/>
</dbReference>
<evidence type="ECO:0000256" key="3">
    <source>
        <dbReference type="ARBA" id="ARBA00022525"/>
    </source>
</evidence>
<dbReference type="InterPro" id="IPR007280">
    <property type="entry name" value="Peptidase_C_arc/bac"/>
</dbReference>
<dbReference type="PRINTS" id="PR00723">
    <property type="entry name" value="SUBTILISIN"/>
</dbReference>
<dbReference type="FunFam" id="3.40.50.200:FF:000022">
    <property type="entry name" value="Extracellular protease"/>
    <property type="match status" value="1"/>
</dbReference>
<dbReference type="PANTHER" id="PTHR43806">
    <property type="entry name" value="PEPTIDASE S8"/>
    <property type="match status" value="1"/>
</dbReference>
<evidence type="ECO:0000256" key="10">
    <source>
        <dbReference type="RuleBase" id="RU003355"/>
    </source>
</evidence>
<evidence type="ECO:0000256" key="1">
    <source>
        <dbReference type="ARBA" id="ARBA00004613"/>
    </source>
</evidence>
<evidence type="ECO:0000256" key="11">
    <source>
        <dbReference type="SAM" id="SignalP"/>
    </source>
</evidence>
<evidence type="ECO:0000256" key="8">
    <source>
        <dbReference type="ARBA" id="ARBA00023145"/>
    </source>
</evidence>
<feature type="domain" description="Peptidase C-terminal archaeal/bacterial" evidence="13">
    <location>
        <begin position="549"/>
        <end position="615"/>
    </location>
</feature>
<evidence type="ECO:0000256" key="6">
    <source>
        <dbReference type="ARBA" id="ARBA00022801"/>
    </source>
</evidence>
<proteinExistence type="inferred from homology"/>
<feature type="chain" id="PRO_5020703081" evidence="11">
    <location>
        <begin position="27"/>
        <end position="626"/>
    </location>
</feature>
<comment type="similarity">
    <text evidence="2 9 10">Belongs to the peptidase S8 family.</text>
</comment>
<protein>
    <submittedName>
        <fullName evidence="14">Protease</fullName>
    </submittedName>
</protein>
<name>A0A4R5UFV2_9GAMM</name>
<feature type="active site" description="Charge relay system" evidence="9">
    <location>
        <position position="262"/>
    </location>
</feature>
<dbReference type="CDD" id="cd07496">
    <property type="entry name" value="Peptidases_S8_13"/>
    <property type="match status" value="1"/>
</dbReference>
<keyword evidence="15" id="KW-1185">Reference proteome</keyword>
<comment type="caution">
    <text evidence="14">The sequence shown here is derived from an EMBL/GenBank/DDBJ whole genome shotgun (WGS) entry which is preliminary data.</text>
</comment>
<accession>A0A4R5UFV2</accession>
<dbReference type="SUPFAM" id="SSF52743">
    <property type="entry name" value="Subtilisin-like"/>
    <property type="match status" value="1"/>
</dbReference>
<evidence type="ECO:0000313" key="14">
    <source>
        <dbReference type="EMBL" id="TDK34100.1"/>
    </source>
</evidence>
<dbReference type="Gene3D" id="2.60.120.380">
    <property type="match status" value="1"/>
</dbReference>
<feature type="active site" description="Charge relay system" evidence="9">
    <location>
        <position position="449"/>
    </location>
</feature>
<dbReference type="InterPro" id="IPR050131">
    <property type="entry name" value="Peptidase_S8_subtilisin-like"/>
</dbReference>
<evidence type="ECO:0000256" key="4">
    <source>
        <dbReference type="ARBA" id="ARBA00022670"/>
    </source>
</evidence>
<dbReference type="PANTHER" id="PTHR43806:SF11">
    <property type="entry name" value="CEREVISIN-RELATED"/>
    <property type="match status" value="1"/>
</dbReference>
<feature type="domain" description="Peptidase S8/S53" evidence="12">
    <location>
        <begin position="190"/>
        <end position="488"/>
    </location>
</feature>
<evidence type="ECO:0000259" key="12">
    <source>
        <dbReference type="Pfam" id="PF00082"/>
    </source>
</evidence>
<evidence type="ECO:0000313" key="15">
    <source>
        <dbReference type="Proteomes" id="UP000295543"/>
    </source>
</evidence>
<evidence type="ECO:0000256" key="9">
    <source>
        <dbReference type="PROSITE-ProRule" id="PRU01240"/>
    </source>
</evidence>
<dbReference type="GO" id="GO:0005576">
    <property type="term" value="C:extracellular region"/>
    <property type="evidence" value="ECO:0007669"/>
    <property type="project" value="UniProtKB-SubCell"/>
</dbReference>
<evidence type="ECO:0000256" key="7">
    <source>
        <dbReference type="ARBA" id="ARBA00022825"/>
    </source>
</evidence>
<keyword evidence="3" id="KW-0964">Secreted</keyword>
<evidence type="ECO:0000256" key="2">
    <source>
        <dbReference type="ARBA" id="ARBA00011073"/>
    </source>
</evidence>
<dbReference type="PROSITE" id="PS51892">
    <property type="entry name" value="SUBTILASE"/>
    <property type="match status" value="1"/>
</dbReference>
<keyword evidence="4 9" id="KW-0645">Protease</keyword>
<keyword evidence="8" id="KW-0865">Zymogen</keyword>
<dbReference type="PROSITE" id="PS00138">
    <property type="entry name" value="SUBTILASE_SER"/>
    <property type="match status" value="1"/>
</dbReference>
<dbReference type="Gene3D" id="3.40.50.200">
    <property type="entry name" value="Peptidase S8/S53 domain"/>
    <property type="match status" value="1"/>
</dbReference>
<sequence length="626" mass="64299">MMNKTSISLALTAALAGTLGLQLADAASTRTQIVQRIGAPAPADTASDRIVIRYAEVRMRSSDAAGKLQVATAAIRRAGVERPVATGRAVKALPALQVTHLRTTAVGFDVLRLSRSLSARDLDALVTELAADPAVASVHVERRMQASGVAKAPVSPQFTPNDEFFASHQWHLAGSAGAINVGEAWDRSTGEGVVVAVLDTGILPEHPDFADNLLPGYDFITDSFVSRRDSNDRVPGALDMGDWNPVVGECYTNSPALDSSWHGTHVAGTVAEATHNGIGGAGVAYNAQVLPVRVLGRCGGYPSDIADAIVWASGGEVDGVPANAHPAEVINLSLGGPGACDAQTQAAIDGAVSRGSTVVVAAGNYNDNAQNYSPANCDNVVVVGANRINGGRAFYSNFGARVDVSGPGGGGEFDPGNGGWNGYVLQAGYDGATTPTSGQYLYTGLSGTSMAAPHVSGIAALVQSALAGQDRAPLTPAEMETLLKSSARPFNVAPAANTPIGVGIVDATRALAKALEVPCDPATGTCAVGTELFNGANVLNLASNGEGALYRFEAQAGRVLTFMTLGGTGDVTLHARYGEVPTAAAYEFRSGRAGNIETIRVTAPKAGTYYLQLSGTYTGLTLVARQ</sequence>